<sequence length="100" mass="11466">MPFASGSLTDRSLSSSDFQTSDHSEKSSLQCNTHTHTHTHFYTYKQKSKKTVPAFTVCDACCHFLSCFVLGLFFFFLIRCKPPSRFLAERMMNTKNCFGF</sequence>
<accession>A0AC59YSW3</accession>
<proteinExistence type="predicted"/>
<dbReference type="Proteomes" id="UP001162501">
    <property type="component" value="Chromosome 2"/>
</dbReference>
<reference evidence="1" key="2">
    <citation type="submission" date="2025-03" db="EMBL/GenBank/DDBJ databases">
        <authorList>
            <consortium name="ELIXIR-Norway"/>
            <consortium name="Elixir Norway"/>
        </authorList>
    </citation>
    <scope>NUCLEOTIDE SEQUENCE</scope>
</reference>
<reference evidence="1" key="1">
    <citation type="submission" date="2023-05" db="EMBL/GenBank/DDBJ databases">
        <authorList>
            <consortium name="ELIXIR-Norway"/>
        </authorList>
    </citation>
    <scope>NUCLEOTIDE SEQUENCE</scope>
</reference>
<organism evidence="1 2">
    <name type="scientific">Rangifer tarandus platyrhynchus</name>
    <name type="common">Svalbard reindeer</name>
    <dbReference type="NCBI Taxonomy" id="3082113"/>
    <lineage>
        <taxon>Eukaryota</taxon>
        <taxon>Metazoa</taxon>
        <taxon>Chordata</taxon>
        <taxon>Craniata</taxon>
        <taxon>Vertebrata</taxon>
        <taxon>Euteleostomi</taxon>
        <taxon>Mammalia</taxon>
        <taxon>Eutheria</taxon>
        <taxon>Laurasiatheria</taxon>
        <taxon>Artiodactyla</taxon>
        <taxon>Ruminantia</taxon>
        <taxon>Pecora</taxon>
        <taxon>Cervidae</taxon>
        <taxon>Odocoileinae</taxon>
        <taxon>Rangifer</taxon>
    </lineage>
</organism>
<dbReference type="EMBL" id="OX596086">
    <property type="protein sequence ID" value="CAM9942457.1"/>
    <property type="molecule type" value="Genomic_DNA"/>
</dbReference>
<protein>
    <submittedName>
        <fullName evidence="1">Uncharacterized protein</fullName>
    </submittedName>
</protein>
<name>A0AC59YSW3_RANTA</name>
<gene>
    <name evidence="1" type="ORF">MRATA1EN22A_LOCUS9705</name>
</gene>
<evidence type="ECO:0000313" key="1">
    <source>
        <dbReference type="EMBL" id="CAM9942457.1"/>
    </source>
</evidence>
<evidence type="ECO:0000313" key="2">
    <source>
        <dbReference type="Proteomes" id="UP001162501"/>
    </source>
</evidence>